<sequence>MCVEHVGAVIKPAGKKCPPPKKLESAGTPGVGKSTLCEQLAERTGLEWLEVGQIAKDCECFEEYDEVYQCPVLDEDKLIDEMEDKMGHGGKIVDYHGCDFFPERWFDIVFVLRANNTVLYDRLAHRGYTGKKLEDNVQCEIFQTILEEAQGAYRPDIVHELPSNTPDDMEENLDKITTWVEEWKMRALTYFPPSGESLVTHWVEGSIGRRTACVDKGRNFPPQLGISVV</sequence>
<evidence type="ECO:0000256" key="5">
    <source>
        <dbReference type="ARBA" id="ARBA00022679"/>
    </source>
</evidence>
<keyword evidence="4 10" id="KW-0698">rRNA processing</keyword>
<dbReference type="EMBL" id="BLKM01000211">
    <property type="protein sequence ID" value="GFG30341.1"/>
    <property type="molecule type" value="Genomic_DNA"/>
</dbReference>
<feature type="binding site" evidence="10">
    <location>
        <position position="35"/>
    </location>
    <ligand>
        <name>ATP</name>
        <dbReference type="ChEBI" id="CHEBI:30616"/>
    </ligand>
</feature>
<dbReference type="GO" id="GO:0042274">
    <property type="term" value="P:ribosomal small subunit biogenesis"/>
    <property type="evidence" value="ECO:0007669"/>
    <property type="project" value="UniProtKB-UniRule"/>
</dbReference>
<organism evidence="11 12">
    <name type="scientific">Coptotermes formosanus</name>
    <name type="common">Formosan subterranean termite</name>
    <dbReference type="NCBI Taxonomy" id="36987"/>
    <lineage>
        <taxon>Eukaryota</taxon>
        <taxon>Metazoa</taxon>
        <taxon>Ecdysozoa</taxon>
        <taxon>Arthropoda</taxon>
        <taxon>Hexapoda</taxon>
        <taxon>Insecta</taxon>
        <taxon>Pterygota</taxon>
        <taxon>Neoptera</taxon>
        <taxon>Polyneoptera</taxon>
        <taxon>Dictyoptera</taxon>
        <taxon>Blattodea</taxon>
        <taxon>Blattoidea</taxon>
        <taxon>Termitoidae</taxon>
        <taxon>Rhinotermitidae</taxon>
        <taxon>Coptotermes</taxon>
    </lineage>
</organism>
<dbReference type="OrthoDB" id="10251185at2759"/>
<gene>
    <name evidence="11" type="ORF">Cfor_01576</name>
</gene>
<dbReference type="SUPFAM" id="SSF52540">
    <property type="entry name" value="P-loop containing nucleoside triphosphate hydrolases"/>
    <property type="match status" value="1"/>
</dbReference>
<keyword evidence="9 10" id="KW-0539">Nucleus</keyword>
<dbReference type="EC" id="2.7.4.3" evidence="10"/>
<dbReference type="InParanoid" id="A0A6L2PCV9"/>
<proteinExistence type="inferred from homology"/>
<feature type="region of interest" description="NMPbind" evidence="10">
    <location>
        <begin position="50"/>
        <end position="73"/>
    </location>
</feature>
<dbReference type="GO" id="GO:0005524">
    <property type="term" value="F:ATP binding"/>
    <property type="evidence" value="ECO:0007669"/>
    <property type="project" value="UniProtKB-KW"/>
</dbReference>
<dbReference type="Proteomes" id="UP000502823">
    <property type="component" value="Unassembled WGS sequence"/>
</dbReference>
<evidence type="ECO:0000256" key="10">
    <source>
        <dbReference type="HAMAP-Rule" id="MF_03173"/>
    </source>
</evidence>
<feature type="region of interest" description="LID" evidence="10">
    <location>
        <begin position="125"/>
        <end position="135"/>
    </location>
</feature>
<comment type="catalytic activity">
    <reaction evidence="10">
        <text>ATP + H2O = ADP + phosphate + H(+)</text>
        <dbReference type="Rhea" id="RHEA:13065"/>
        <dbReference type="ChEBI" id="CHEBI:15377"/>
        <dbReference type="ChEBI" id="CHEBI:15378"/>
        <dbReference type="ChEBI" id="CHEBI:30616"/>
        <dbReference type="ChEBI" id="CHEBI:43474"/>
        <dbReference type="ChEBI" id="CHEBI:456216"/>
    </reaction>
</comment>
<dbReference type="Pfam" id="PF13238">
    <property type="entry name" value="AAA_18"/>
    <property type="match status" value="1"/>
</dbReference>
<comment type="subcellular location">
    <subcellularLocation>
        <location evidence="10">Cytoplasm</location>
    </subcellularLocation>
    <subcellularLocation>
        <location evidence="10">Nucleus</location>
    </subcellularLocation>
</comment>
<name>A0A6L2PCV9_COPFO</name>
<feature type="binding site" evidence="10">
    <location>
        <position position="34"/>
    </location>
    <ligand>
        <name>ATP</name>
        <dbReference type="ChEBI" id="CHEBI:30616"/>
    </ligand>
</feature>
<evidence type="ECO:0000256" key="1">
    <source>
        <dbReference type="ARBA" id="ARBA00000582"/>
    </source>
</evidence>
<dbReference type="GO" id="GO:0005634">
    <property type="term" value="C:nucleus"/>
    <property type="evidence" value="ECO:0007669"/>
    <property type="project" value="UniProtKB-SubCell"/>
</dbReference>
<keyword evidence="5 10" id="KW-0808">Transferase</keyword>
<comment type="catalytic activity">
    <reaction evidence="1 10">
        <text>AMP + ATP = 2 ADP</text>
        <dbReference type="Rhea" id="RHEA:12973"/>
        <dbReference type="ChEBI" id="CHEBI:30616"/>
        <dbReference type="ChEBI" id="CHEBI:456215"/>
        <dbReference type="ChEBI" id="CHEBI:456216"/>
        <dbReference type="EC" id="2.7.4.3"/>
    </reaction>
</comment>
<dbReference type="GO" id="GO:0016887">
    <property type="term" value="F:ATP hydrolysis activity"/>
    <property type="evidence" value="ECO:0007669"/>
    <property type="project" value="UniProtKB-UniRule"/>
</dbReference>
<evidence type="ECO:0000313" key="12">
    <source>
        <dbReference type="Proteomes" id="UP000502823"/>
    </source>
</evidence>
<comment type="caution">
    <text evidence="11">The sequence shown here is derived from an EMBL/GenBank/DDBJ whole genome shotgun (WGS) entry which is preliminary data.</text>
</comment>
<dbReference type="FunFam" id="3.40.50.300:FF:000372">
    <property type="entry name" value="Adenylate kinase isoenzyme 6 homolog"/>
    <property type="match status" value="1"/>
</dbReference>
<evidence type="ECO:0000256" key="3">
    <source>
        <dbReference type="ARBA" id="ARBA00022517"/>
    </source>
</evidence>
<evidence type="ECO:0000256" key="2">
    <source>
        <dbReference type="ARBA" id="ARBA00022490"/>
    </source>
</evidence>
<keyword evidence="12" id="KW-1185">Reference proteome</keyword>
<accession>A0A6L2PCV9</accession>
<dbReference type="PANTHER" id="PTHR12595:SF0">
    <property type="entry name" value="ADENYLATE KINASE ISOENZYME 6"/>
    <property type="match status" value="1"/>
</dbReference>
<comment type="subunit">
    <text evidence="10">Monomer and homodimer. Interacts with small ribosomal subunit protein uS11. Not a structural component of 43S pre-ribosomes, but transiently interacts with them by binding to uS11.</text>
</comment>
<evidence type="ECO:0000313" key="11">
    <source>
        <dbReference type="EMBL" id="GFG30341.1"/>
    </source>
</evidence>
<evidence type="ECO:0000256" key="6">
    <source>
        <dbReference type="ARBA" id="ARBA00022741"/>
    </source>
</evidence>
<dbReference type="HAMAP" id="MF_00039">
    <property type="entry name" value="Adenylate_kinase_AK6"/>
    <property type="match status" value="1"/>
</dbReference>
<evidence type="ECO:0000256" key="4">
    <source>
        <dbReference type="ARBA" id="ARBA00022552"/>
    </source>
</evidence>
<comment type="function">
    <text evidence="10">Broad-specificity nucleoside monophosphate (NMP) kinase that catalyzes the reversible transfer of the terminal phosphate group between nucleoside triphosphates and monophosphates. Has also ATPase activity. Involved in the late cytoplasmic maturation steps of the 40S ribosomal particles, specifically 18S rRNA maturation. While NMP activity is not required for ribosome maturation, ATPase activity is. Associates transiently with small ribosomal subunit protein uS11. ATP hydrolysis breaks the interaction with uS11. May temporarily remove uS11 from the ribosome to enable a conformational change of the ribosomal RNA that is needed for the final maturation step of the small ribosomal subunit. Its NMP activity may have a role in nuclear energy homeostasis.</text>
</comment>
<dbReference type="GO" id="GO:0004017">
    <property type="term" value="F:AMP kinase activity"/>
    <property type="evidence" value="ECO:0007669"/>
    <property type="project" value="UniProtKB-UniRule"/>
</dbReference>
<keyword evidence="6 10" id="KW-0547">Nucleotide-binding</keyword>
<keyword evidence="2 10" id="KW-0963">Cytoplasm</keyword>
<dbReference type="GO" id="GO:0006364">
    <property type="term" value="P:rRNA processing"/>
    <property type="evidence" value="ECO:0007669"/>
    <property type="project" value="UniProtKB-KW"/>
</dbReference>
<feature type="binding site" evidence="10">
    <location>
        <position position="126"/>
    </location>
    <ligand>
        <name>ATP</name>
        <dbReference type="ChEBI" id="CHEBI:30616"/>
    </ligand>
</feature>
<dbReference type="InterPro" id="IPR027417">
    <property type="entry name" value="P-loop_NTPase"/>
</dbReference>
<dbReference type="Gene3D" id="3.40.50.300">
    <property type="entry name" value="P-loop containing nucleotide triphosphate hydrolases"/>
    <property type="match status" value="1"/>
</dbReference>
<feature type="binding site" evidence="10">
    <location>
        <position position="32"/>
    </location>
    <ligand>
        <name>ATP</name>
        <dbReference type="ChEBI" id="CHEBI:30616"/>
    </ligand>
</feature>
<evidence type="ECO:0000256" key="8">
    <source>
        <dbReference type="ARBA" id="ARBA00022840"/>
    </source>
</evidence>
<keyword evidence="8 10" id="KW-0067">ATP-binding</keyword>
<feature type="binding site" evidence="10">
    <location>
        <position position="30"/>
    </location>
    <ligand>
        <name>ATP</name>
        <dbReference type="ChEBI" id="CHEBI:30616"/>
    </ligand>
</feature>
<comment type="similarity">
    <text evidence="10">Belongs to the adenylate kinase family. AK6 subfamily.</text>
</comment>
<protein>
    <recommendedName>
        <fullName evidence="10">Adenylate kinase isoenzyme 6 homolog</fullName>
        <shortName evidence="10">AK6</shortName>
        <ecNumber evidence="10">2.7.4.3</ecNumber>
    </recommendedName>
    <alternativeName>
        <fullName evidence="10">Dual activity adenylate kinase/ATPase</fullName>
        <shortName evidence="10">AK/ATPase</shortName>
    </alternativeName>
</protein>
<comment type="caution">
    <text evidence="10">Lacks conserved residue(s) required for the propagation of feature annotation.</text>
</comment>
<reference evidence="12" key="1">
    <citation type="submission" date="2020-01" db="EMBL/GenBank/DDBJ databases">
        <title>Draft genome sequence of the Termite Coptotermes fromosanus.</title>
        <authorList>
            <person name="Itakura S."/>
            <person name="Yosikawa Y."/>
            <person name="Umezawa K."/>
        </authorList>
    </citation>
    <scope>NUCLEOTIDE SEQUENCE [LARGE SCALE GENOMIC DNA]</scope>
</reference>
<dbReference type="InterPro" id="IPR020618">
    <property type="entry name" value="Adenyl_kinase_AK6"/>
</dbReference>
<evidence type="ECO:0000256" key="9">
    <source>
        <dbReference type="ARBA" id="ARBA00023242"/>
    </source>
</evidence>
<dbReference type="PANTHER" id="PTHR12595">
    <property type="entry name" value="POS9-ACTIVATING FACTOR FAP7-RELATED"/>
    <property type="match status" value="1"/>
</dbReference>
<evidence type="ECO:0000256" key="7">
    <source>
        <dbReference type="ARBA" id="ARBA00022777"/>
    </source>
</evidence>
<dbReference type="GO" id="GO:0005737">
    <property type="term" value="C:cytoplasm"/>
    <property type="evidence" value="ECO:0007669"/>
    <property type="project" value="UniProtKB-SubCell"/>
</dbReference>
<dbReference type="FunCoup" id="A0A6L2PCV9">
    <property type="interactions" value="1607"/>
</dbReference>
<feature type="binding site" evidence="10">
    <location>
        <position position="33"/>
    </location>
    <ligand>
        <name>ATP</name>
        <dbReference type="ChEBI" id="CHEBI:30616"/>
    </ligand>
</feature>
<keyword evidence="7 10" id="KW-0418">Kinase</keyword>
<dbReference type="AlphaFoldDB" id="A0A6L2PCV9"/>
<keyword evidence="3 10" id="KW-0690">Ribosome biogenesis</keyword>